<dbReference type="RefSeq" id="WP_152892514.1">
    <property type="nucleotide sequence ID" value="NZ_WHJC01000632.1"/>
</dbReference>
<dbReference type="AlphaFoldDB" id="A0A6I1MZ15"/>
<sequence length="107" mass="12188">MKKLYFKFISLFCAISLFLFCGALPITVMGLDNNIILNKNINKVKESNNYNVNLNVKINDTNKNKNIILVVDENNIDKSKISMIKKQMSNFATNILDNKNCNLSIVN</sequence>
<accession>A0A6I1MZ15</accession>
<keyword evidence="2" id="KW-1185">Reference proteome</keyword>
<proteinExistence type="predicted"/>
<reference evidence="1 2" key="1">
    <citation type="submission" date="2019-10" db="EMBL/GenBank/DDBJ databases">
        <title>The Genome Sequence of Clostridium tarantellae Isolated from Fish Brain.</title>
        <authorList>
            <person name="Bano L."/>
            <person name="Kiel M."/>
            <person name="Sales G."/>
            <person name="Doxey A.C."/>
            <person name="Mansfield M.J."/>
            <person name="Schiavone M."/>
            <person name="Rossetto O."/>
            <person name="Pirazzini M."/>
            <person name="Dobrindt U."/>
            <person name="Montecucco C."/>
        </authorList>
    </citation>
    <scope>NUCLEOTIDE SEQUENCE [LARGE SCALE GENOMIC DNA]</scope>
    <source>
        <strain evidence="1 2">DSM 3997</strain>
    </source>
</reference>
<evidence type="ECO:0000313" key="1">
    <source>
        <dbReference type="EMBL" id="MPQ45349.1"/>
    </source>
</evidence>
<feature type="non-terminal residue" evidence="1">
    <location>
        <position position="107"/>
    </location>
</feature>
<name>A0A6I1MZ15_9CLOT</name>
<comment type="caution">
    <text evidence="1">The sequence shown here is derived from an EMBL/GenBank/DDBJ whole genome shotgun (WGS) entry which is preliminary data.</text>
</comment>
<evidence type="ECO:0000313" key="2">
    <source>
        <dbReference type="Proteomes" id="UP000430345"/>
    </source>
</evidence>
<dbReference type="EMBL" id="WHJC01000632">
    <property type="protein sequence ID" value="MPQ45349.1"/>
    <property type="molecule type" value="Genomic_DNA"/>
</dbReference>
<organism evidence="1 2">
    <name type="scientific">Clostridium tarantellae</name>
    <dbReference type="NCBI Taxonomy" id="39493"/>
    <lineage>
        <taxon>Bacteria</taxon>
        <taxon>Bacillati</taxon>
        <taxon>Bacillota</taxon>
        <taxon>Clostridia</taxon>
        <taxon>Eubacteriales</taxon>
        <taxon>Clostridiaceae</taxon>
        <taxon>Clostridium</taxon>
    </lineage>
</organism>
<dbReference type="Proteomes" id="UP000430345">
    <property type="component" value="Unassembled WGS sequence"/>
</dbReference>
<protein>
    <submittedName>
        <fullName evidence="1">Uncharacterized protein</fullName>
    </submittedName>
</protein>
<gene>
    <name evidence="1" type="ORF">GBZ86_16695</name>
</gene>